<evidence type="ECO:0000313" key="14">
    <source>
        <dbReference type="Proteomes" id="UP001140011"/>
    </source>
</evidence>
<dbReference type="InterPro" id="IPR032632">
    <property type="entry name" value="Peptidase_M16_M"/>
</dbReference>
<dbReference type="InterPro" id="IPR007863">
    <property type="entry name" value="Peptidase_M16_C"/>
</dbReference>
<evidence type="ECO:0000259" key="9">
    <source>
        <dbReference type="Pfam" id="PF00675"/>
    </source>
</evidence>
<dbReference type="SUPFAM" id="SSF63411">
    <property type="entry name" value="LuxS/MPP-like metallohydrolase"/>
    <property type="match status" value="4"/>
</dbReference>
<keyword evidence="7 13" id="KW-0482">Metalloprotease</keyword>
<dbReference type="Pfam" id="PF22456">
    <property type="entry name" value="PqqF-like_C_4"/>
    <property type="match status" value="1"/>
</dbReference>
<keyword evidence="3" id="KW-0645">Protease</keyword>
<dbReference type="OrthoDB" id="952271at2759"/>
<evidence type="ECO:0000256" key="6">
    <source>
        <dbReference type="ARBA" id="ARBA00022833"/>
    </source>
</evidence>
<evidence type="ECO:0000259" key="10">
    <source>
        <dbReference type="Pfam" id="PF05193"/>
    </source>
</evidence>
<evidence type="ECO:0000256" key="7">
    <source>
        <dbReference type="ARBA" id="ARBA00023049"/>
    </source>
</evidence>
<feature type="domain" description="Peptidase M16 C-terminal" evidence="10">
    <location>
        <begin position="219"/>
        <end position="392"/>
    </location>
</feature>
<dbReference type="InterPro" id="IPR011765">
    <property type="entry name" value="Pept_M16_N"/>
</dbReference>
<dbReference type="Proteomes" id="UP001140011">
    <property type="component" value="Unassembled WGS sequence"/>
</dbReference>
<comment type="cofactor">
    <cofactor evidence="1">
        <name>Zn(2+)</name>
        <dbReference type="ChEBI" id="CHEBI:29105"/>
    </cofactor>
</comment>
<name>A0A9W8LAH8_9FUNG</name>
<feature type="domain" description="Peptidase M16 middle/third" evidence="11">
    <location>
        <begin position="404"/>
        <end position="687"/>
    </location>
</feature>
<keyword evidence="6" id="KW-0862">Zinc</keyword>
<dbReference type="InterPro" id="IPR050626">
    <property type="entry name" value="Peptidase_M16"/>
</dbReference>
<dbReference type="GO" id="GO:0004222">
    <property type="term" value="F:metalloendopeptidase activity"/>
    <property type="evidence" value="ECO:0007669"/>
    <property type="project" value="UniProtKB-EC"/>
</dbReference>
<gene>
    <name evidence="13" type="primary">STE23_7</name>
    <name evidence="13" type="ORF">GGI19_004510</name>
</gene>
<evidence type="ECO:0000313" key="13">
    <source>
        <dbReference type="EMBL" id="KAJ2751390.1"/>
    </source>
</evidence>
<dbReference type="FunFam" id="3.30.830.10:FF:000012">
    <property type="entry name" value="Protease 3"/>
    <property type="match status" value="1"/>
</dbReference>
<dbReference type="PANTHER" id="PTHR43690">
    <property type="entry name" value="NARDILYSIN"/>
    <property type="match status" value="1"/>
</dbReference>
<dbReference type="FunFam" id="3.30.830.10:FF:000005">
    <property type="entry name" value="nardilysin isoform X1"/>
    <property type="match status" value="1"/>
</dbReference>
<dbReference type="EMBL" id="JANBUH010000407">
    <property type="protein sequence ID" value="KAJ2751390.1"/>
    <property type="molecule type" value="Genomic_DNA"/>
</dbReference>
<evidence type="ECO:0000256" key="2">
    <source>
        <dbReference type="ARBA" id="ARBA00007261"/>
    </source>
</evidence>
<accession>A0A9W8LAH8</accession>
<dbReference type="GO" id="GO:0005739">
    <property type="term" value="C:mitochondrion"/>
    <property type="evidence" value="ECO:0007669"/>
    <property type="project" value="TreeGrafter"/>
</dbReference>
<evidence type="ECO:0000259" key="12">
    <source>
        <dbReference type="Pfam" id="PF22456"/>
    </source>
</evidence>
<evidence type="ECO:0000259" key="11">
    <source>
        <dbReference type="Pfam" id="PF16187"/>
    </source>
</evidence>
<evidence type="ECO:0000256" key="4">
    <source>
        <dbReference type="ARBA" id="ARBA00022723"/>
    </source>
</evidence>
<dbReference type="PROSITE" id="PS00143">
    <property type="entry name" value="INSULINASE"/>
    <property type="match status" value="1"/>
</dbReference>
<evidence type="ECO:0000256" key="1">
    <source>
        <dbReference type="ARBA" id="ARBA00001947"/>
    </source>
</evidence>
<dbReference type="Gene3D" id="3.30.830.10">
    <property type="entry name" value="Metalloenzyme, LuxS/M16 peptidase-like"/>
    <property type="match status" value="4"/>
</dbReference>
<keyword evidence="4" id="KW-0479">Metal-binding</keyword>
<organism evidence="13 14">
    <name type="scientific">Coemansia pectinata</name>
    <dbReference type="NCBI Taxonomy" id="1052879"/>
    <lineage>
        <taxon>Eukaryota</taxon>
        <taxon>Fungi</taxon>
        <taxon>Fungi incertae sedis</taxon>
        <taxon>Zoopagomycota</taxon>
        <taxon>Kickxellomycotina</taxon>
        <taxon>Kickxellomycetes</taxon>
        <taxon>Kickxellales</taxon>
        <taxon>Kickxellaceae</taxon>
        <taxon>Coemansia</taxon>
    </lineage>
</organism>
<comment type="similarity">
    <text evidence="2 8">Belongs to the peptidase M16 family.</text>
</comment>
<dbReference type="GO" id="GO:0043171">
    <property type="term" value="P:peptide catabolic process"/>
    <property type="evidence" value="ECO:0007669"/>
    <property type="project" value="TreeGrafter"/>
</dbReference>
<dbReference type="PANTHER" id="PTHR43690:SF18">
    <property type="entry name" value="INSULIN-DEGRADING ENZYME-RELATED"/>
    <property type="match status" value="1"/>
</dbReference>
<evidence type="ECO:0000256" key="5">
    <source>
        <dbReference type="ARBA" id="ARBA00022801"/>
    </source>
</evidence>
<dbReference type="Pfam" id="PF16187">
    <property type="entry name" value="Peptidase_M16_M"/>
    <property type="match status" value="1"/>
</dbReference>
<feature type="domain" description="Coenzyme PQQ synthesis protein F-like C-terminal lobe" evidence="12">
    <location>
        <begin position="798"/>
        <end position="895"/>
    </location>
</feature>
<reference evidence="13" key="1">
    <citation type="submission" date="2022-07" db="EMBL/GenBank/DDBJ databases">
        <title>Phylogenomic reconstructions and comparative analyses of Kickxellomycotina fungi.</title>
        <authorList>
            <person name="Reynolds N.K."/>
            <person name="Stajich J.E."/>
            <person name="Barry K."/>
            <person name="Grigoriev I.V."/>
            <person name="Crous P."/>
            <person name="Smith M.E."/>
        </authorList>
    </citation>
    <scope>NUCLEOTIDE SEQUENCE</scope>
    <source>
        <strain evidence="13">BCRC 34297</strain>
    </source>
</reference>
<dbReference type="Pfam" id="PF00675">
    <property type="entry name" value="Peptidase_M16"/>
    <property type="match status" value="1"/>
</dbReference>
<dbReference type="GO" id="GO:0051603">
    <property type="term" value="P:proteolysis involved in protein catabolic process"/>
    <property type="evidence" value="ECO:0007669"/>
    <property type="project" value="TreeGrafter"/>
</dbReference>
<dbReference type="InterPro" id="IPR054734">
    <property type="entry name" value="PqqF-like_C_4"/>
</dbReference>
<sequence>MDFCKNYPLPDWTSGFEHRKTTASQLLYEEYTGPMDKSAGDTNDYKLIRLPNNLVVMCVQDPATETAAAALSVNVGSNMDPVELQGLAHFLEHMLFMGTEKYPNEDEYKTYISEHSGSYNASTSFSRTRYHFGIANGAFEGALDRLSSFFTSPLFKKDCVDRELCAVDSEYKGLLNSDFWRSHQIGCKLSDPDHPYSKFMVGNIEVLKQGAKDHGLDLYEELLKFYNKYYSSDIMKLVICGNHSLDQLVEWAVSKFSDIKSKGDNVQRNLGHPVNAEFLGKVIHIETVDDMHTMSMHFPVPDTKAMYRSDPFDYISHFLGYKGQGSIIAYLKQQGWATSLSVGSDTAYNSGFCEFGISISATPEGLEHYEDILRSVFAYLRMLISSGPQEWAQQEKSSMLKIGFDNRTKTRALVCVLGYTHLIHNEYVAPEHVLSKDSAYEKFNYDDILHCLSFINPDNFRVFLCAAKHKSIECSEVEPYFGGAYHVDSLSVDLIRELASDTIHIDGLSLPERNLFIPDDFSIKNTNMLGVAAVLRPTLLKLNDNFELWFKQDDQFNSPKGSISLCIYVPTINSSPQNRIMSELYCDMLNSKLLEDLHNFIRAGQLFSVFASSTYIDVGVVGYSNKLSDLFAIILERLKSFKVDNTQLSMHIAKYKQRYANAANDSPSQLCAVYERYITGTSEWHHQLLESELAKITPAKLQAHIDSLFDVTYTKMCMVGNFDEAEALKVSDDVQAVIKPTPNLGYNLSKPRNYDIEPGYYIYQMQVPNEDCVNSAVLSNIYCGPTTDKRETAMLEILEALVHDGFFAQLRTKHQLGYKVSASCGIFPVGRSELALQVESESNPMYVTLHINKFIHDMQQRLFDMPDEQFNNRVQSLVKQYQEGVKNISHEAGKYSVEVKAGTYDFGKNIAMANLLQSIAKEELLAFWNKYINPSTAPAYTRIDVQTWSTKIWKPSVSDIKTYSAKTLALYGCLHSEGNDALDIGKVDEFITAAIATRKEQAEASDSTDTLLADLKSASMSASGAMYMAGESAERATHTGTALELAIKGHGTFGNYANVSHTNFATIGMDKTPDGLWLMTDYSKFQATQKMYGSELPAEVLVPKYSS</sequence>
<feature type="domain" description="Peptidase M16 N-terminal" evidence="9">
    <location>
        <begin position="56"/>
        <end position="192"/>
    </location>
</feature>
<dbReference type="GO" id="GO:0046872">
    <property type="term" value="F:metal ion binding"/>
    <property type="evidence" value="ECO:0007669"/>
    <property type="project" value="UniProtKB-KW"/>
</dbReference>
<dbReference type="Pfam" id="PF05193">
    <property type="entry name" value="Peptidase_M16_C"/>
    <property type="match status" value="1"/>
</dbReference>
<protein>
    <submittedName>
        <fullName evidence="13">Metalloprotease</fullName>
        <ecNumber evidence="13">3.4.24.56</ecNumber>
    </submittedName>
</protein>
<dbReference type="EC" id="3.4.24.56" evidence="13"/>
<dbReference type="InterPro" id="IPR001431">
    <property type="entry name" value="Pept_M16_Zn_BS"/>
</dbReference>
<dbReference type="AlphaFoldDB" id="A0A9W8LAH8"/>
<evidence type="ECO:0000256" key="3">
    <source>
        <dbReference type="ARBA" id="ARBA00022670"/>
    </source>
</evidence>
<proteinExistence type="inferred from homology"/>
<evidence type="ECO:0000256" key="8">
    <source>
        <dbReference type="RuleBase" id="RU004447"/>
    </source>
</evidence>
<keyword evidence="5 13" id="KW-0378">Hydrolase</keyword>
<keyword evidence="14" id="KW-1185">Reference proteome</keyword>
<dbReference type="InterPro" id="IPR011249">
    <property type="entry name" value="Metalloenz_LuxS/M16"/>
</dbReference>
<dbReference type="GO" id="GO:0005829">
    <property type="term" value="C:cytosol"/>
    <property type="evidence" value="ECO:0007669"/>
    <property type="project" value="TreeGrafter"/>
</dbReference>
<comment type="caution">
    <text evidence="13">The sequence shown here is derived from an EMBL/GenBank/DDBJ whole genome shotgun (WGS) entry which is preliminary data.</text>
</comment>